<comment type="pathway">
    <text evidence="10">Isoprenoid biosynthesis; isopentenyl diphosphate biosynthesis via DXP pathway; isopentenyl diphosphate from 1-deoxy-D-xylulose 5-phosphate: step 3/6.</text>
</comment>
<dbReference type="InterPro" id="IPR004424">
    <property type="entry name" value="IspE"/>
</dbReference>
<dbReference type="PANTHER" id="PTHR43527">
    <property type="entry name" value="4-DIPHOSPHOCYTIDYL-2-C-METHYL-D-ERYTHRITOL KINASE, CHLOROPLASTIC"/>
    <property type="match status" value="1"/>
</dbReference>
<gene>
    <name evidence="10 12" type="primary">ispE</name>
    <name evidence="12" type="ORF">IGX34_00060</name>
</gene>
<evidence type="ECO:0000256" key="5">
    <source>
        <dbReference type="ARBA" id="ARBA00022741"/>
    </source>
</evidence>
<evidence type="ECO:0000256" key="8">
    <source>
        <dbReference type="ARBA" id="ARBA00023229"/>
    </source>
</evidence>
<keyword evidence="13" id="KW-1185">Reference proteome</keyword>
<evidence type="ECO:0000313" key="12">
    <source>
        <dbReference type="EMBL" id="MBE1158755.1"/>
    </source>
</evidence>
<keyword evidence="8 10" id="KW-0414">Isoprene biosynthesis</keyword>
<name>A0ABR9G3Z2_9GAMM</name>
<sequence length="458" mass="50687">MTFRVERATAAHVDAICAIERSAVEMFRGHQAWPFYRAVSIPPDQLAMEIQQGLVWVALPDDSDEPVGFVWLDTEHGGRVVGIAEIDVLPAYGRRGIGSALLNCACEWARSAGYRRVDLGTLADVPWNAPFYAKHGFSIVDKHDPDFAYARERDEEHGFPETLRVFMTRRLAPPDAHEWSVWPAPAKLDLLAPPVKPRDDEPREWQRIVRLLDACDELRLRARTDDLIDAHAGNPAHAELARRAANLLREHAHIQAGADIRIEQRIPAGVGVAGESSLVATVLVALNHLWRTGLTIEQLAELGRELDREVPIFLHGRSVQTTLTHERATSTKLPQRWYVLIDPHESVAVEEIFQATELTRIAPAATISFFASGETLENVIEPVVRARYPRVAAAWDWLGSHGHARLSGSGGCVFLETATPERAEAVARRCPATFTAWVAEGVGVSPLRRALSRHAAAG</sequence>
<keyword evidence="4 10" id="KW-0808">Transferase</keyword>
<dbReference type="SUPFAM" id="SSF55060">
    <property type="entry name" value="GHMP Kinase, C-terminal domain"/>
    <property type="match status" value="1"/>
</dbReference>
<protein>
    <recommendedName>
        <fullName evidence="3 10">4-diphosphocytidyl-2-C-methyl-D-erythritol kinase</fullName>
        <shortName evidence="10">CMK</shortName>
        <ecNumber evidence="2 10">2.7.1.148</ecNumber>
    </recommendedName>
    <alternativeName>
        <fullName evidence="9 10">4-(cytidine-5'-diphospho)-2-C-methyl-D-erythritol kinase</fullName>
    </alternativeName>
</protein>
<dbReference type="Gene3D" id="3.30.230.10">
    <property type="match status" value="1"/>
</dbReference>
<dbReference type="Pfam" id="PF00583">
    <property type="entry name" value="Acetyltransf_1"/>
    <property type="match status" value="1"/>
</dbReference>
<dbReference type="Gene3D" id="3.40.630.30">
    <property type="match status" value="1"/>
</dbReference>
<reference evidence="12 13" key="1">
    <citation type="submission" date="2020-09" db="EMBL/GenBank/DDBJ databases">
        <title>Dyella sp. 7MK23 isolated from forest soil.</title>
        <authorList>
            <person name="Fu J."/>
        </authorList>
    </citation>
    <scope>NUCLEOTIDE SEQUENCE [LARGE SCALE GENOMIC DNA]</scope>
    <source>
        <strain evidence="12 13">7MK23</strain>
    </source>
</reference>
<dbReference type="InterPro" id="IPR006204">
    <property type="entry name" value="GHMP_kinase_N_dom"/>
</dbReference>
<evidence type="ECO:0000256" key="3">
    <source>
        <dbReference type="ARBA" id="ARBA00017473"/>
    </source>
</evidence>
<dbReference type="HAMAP" id="MF_00061">
    <property type="entry name" value="IspE"/>
    <property type="match status" value="1"/>
</dbReference>
<dbReference type="PROSITE" id="PS51186">
    <property type="entry name" value="GNAT"/>
    <property type="match status" value="1"/>
</dbReference>
<dbReference type="EC" id="2.7.1.148" evidence="2 10"/>
<evidence type="ECO:0000256" key="2">
    <source>
        <dbReference type="ARBA" id="ARBA00012052"/>
    </source>
</evidence>
<organism evidence="12 13">
    <name type="scientific">Dyella acidiphila</name>
    <dbReference type="NCBI Taxonomy" id="2775866"/>
    <lineage>
        <taxon>Bacteria</taxon>
        <taxon>Pseudomonadati</taxon>
        <taxon>Pseudomonadota</taxon>
        <taxon>Gammaproteobacteria</taxon>
        <taxon>Lysobacterales</taxon>
        <taxon>Rhodanobacteraceae</taxon>
        <taxon>Dyella</taxon>
    </lineage>
</organism>
<evidence type="ECO:0000313" key="13">
    <source>
        <dbReference type="Proteomes" id="UP000651010"/>
    </source>
</evidence>
<dbReference type="EMBL" id="JACZZA010000001">
    <property type="protein sequence ID" value="MBE1158755.1"/>
    <property type="molecule type" value="Genomic_DNA"/>
</dbReference>
<feature type="active site" evidence="10">
    <location>
        <position position="187"/>
    </location>
</feature>
<dbReference type="Proteomes" id="UP000651010">
    <property type="component" value="Unassembled WGS sequence"/>
</dbReference>
<comment type="similarity">
    <text evidence="1 10">Belongs to the GHMP kinase family. IspE subfamily.</text>
</comment>
<dbReference type="GO" id="GO:0050515">
    <property type="term" value="F:4-(cytidine 5'-diphospho)-2-C-methyl-D-erythritol kinase activity"/>
    <property type="evidence" value="ECO:0007669"/>
    <property type="project" value="UniProtKB-EC"/>
</dbReference>
<keyword evidence="6 10" id="KW-0418">Kinase</keyword>
<comment type="caution">
    <text evidence="10">Lacks conserved residue(s) required for the propagation of feature annotation.</text>
</comment>
<dbReference type="InterPro" id="IPR036554">
    <property type="entry name" value="GHMP_kinase_C_sf"/>
</dbReference>
<evidence type="ECO:0000256" key="1">
    <source>
        <dbReference type="ARBA" id="ARBA00009684"/>
    </source>
</evidence>
<keyword evidence="7 10" id="KW-0067">ATP-binding</keyword>
<dbReference type="InterPro" id="IPR000182">
    <property type="entry name" value="GNAT_dom"/>
</dbReference>
<evidence type="ECO:0000256" key="6">
    <source>
        <dbReference type="ARBA" id="ARBA00022777"/>
    </source>
</evidence>
<evidence type="ECO:0000256" key="4">
    <source>
        <dbReference type="ARBA" id="ARBA00022679"/>
    </source>
</evidence>
<dbReference type="Gene3D" id="3.30.70.890">
    <property type="entry name" value="GHMP kinase, C-terminal domain"/>
    <property type="match status" value="1"/>
</dbReference>
<accession>A0ABR9G3Z2</accession>
<comment type="catalytic activity">
    <reaction evidence="10">
        <text>4-CDP-2-C-methyl-D-erythritol + ATP = 4-CDP-2-C-methyl-D-erythritol 2-phosphate + ADP + H(+)</text>
        <dbReference type="Rhea" id="RHEA:18437"/>
        <dbReference type="ChEBI" id="CHEBI:15378"/>
        <dbReference type="ChEBI" id="CHEBI:30616"/>
        <dbReference type="ChEBI" id="CHEBI:57823"/>
        <dbReference type="ChEBI" id="CHEBI:57919"/>
        <dbReference type="ChEBI" id="CHEBI:456216"/>
        <dbReference type="EC" id="2.7.1.148"/>
    </reaction>
</comment>
<dbReference type="InterPro" id="IPR014721">
    <property type="entry name" value="Ribsml_uS5_D2-typ_fold_subgr"/>
</dbReference>
<evidence type="ECO:0000259" key="11">
    <source>
        <dbReference type="PROSITE" id="PS51186"/>
    </source>
</evidence>
<dbReference type="CDD" id="cd04301">
    <property type="entry name" value="NAT_SF"/>
    <property type="match status" value="1"/>
</dbReference>
<evidence type="ECO:0000256" key="10">
    <source>
        <dbReference type="HAMAP-Rule" id="MF_00061"/>
    </source>
</evidence>
<dbReference type="Pfam" id="PF00288">
    <property type="entry name" value="GHMP_kinases_N"/>
    <property type="match status" value="1"/>
</dbReference>
<keyword evidence="5 10" id="KW-0547">Nucleotide-binding</keyword>
<dbReference type="SUPFAM" id="SSF55729">
    <property type="entry name" value="Acyl-CoA N-acyltransferases (Nat)"/>
    <property type="match status" value="1"/>
</dbReference>
<dbReference type="InterPro" id="IPR013750">
    <property type="entry name" value="GHMP_kinase_C_dom"/>
</dbReference>
<evidence type="ECO:0000256" key="9">
    <source>
        <dbReference type="ARBA" id="ARBA00032554"/>
    </source>
</evidence>
<evidence type="ECO:0000256" key="7">
    <source>
        <dbReference type="ARBA" id="ARBA00022840"/>
    </source>
</evidence>
<comment type="function">
    <text evidence="10">Catalyzes the phosphorylation of the position 2 hydroxy group of 4-diphosphocytidyl-2C-methyl-D-erythritol.</text>
</comment>
<dbReference type="InterPro" id="IPR020568">
    <property type="entry name" value="Ribosomal_Su5_D2-typ_SF"/>
</dbReference>
<dbReference type="PANTHER" id="PTHR43527:SF2">
    <property type="entry name" value="4-DIPHOSPHOCYTIDYL-2-C-METHYL-D-ERYTHRITOL KINASE, CHLOROPLASTIC"/>
    <property type="match status" value="1"/>
</dbReference>
<dbReference type="InterPro" id="IPR016181">
    <property type="entry name" value="Acyl_CoA_acyltransferase"/>
</dbReference>
<comment type="caution">
    <text evidence="12">The sequence shown here is derived from an EMBL/GenBank/DDBJ whole genome shotgun (WGS) entry which is preliminary data.</text>
</comment>
<dbReference type="Pfam" id="PF08544">
    <property type="entry name" value="GHMP_kinases_C"/>
    <property type="match status" value="1"/>
</dbReference>
<proteinExistence type="inferred from homology"/>
<dbReference type="SUPFAM" id="SSF54211">
    <property type="entry name" value="Ribosomal protein S5 domain 2-like"/>
    <property type="match status" value="1"/>
</dbReference>
<feature type="domain" description="N-acetyltransferase" evidence="11">
    <location>
        <begin position="3"/>
        <end position="156"/>
    </location>
</feature>
<dbReference type="NCBIfam" id="TIGR00154">
    <property type="entry name" value="ispE"/>
    <property type="match status" value="1"/>
</dbReference>